<evidence type="ECO:0000313" key="2">
    <source>
        <dbReference type="EMBL" id="SEA84774.1"/>
    </source>
</evidence>
<dbReference type="InterPro" id="IPR029062">
    <property type="entry name" value="Class_I_gatase-like"/>
</dbReference>
<evidence type="ECO:0000256" key="1">
    <source>
        <dbReference type="SAM" id="SignalP"/>
    </source>
</evidence>
<gene>
    <name evidence="2" type="ORF">SAMN05660909_03766</name>
</gene>
<dbReference type="SUPFAM" id="SSF52317">
    <property type="entry name" value="Class I glutamine amidotransferase-like"/>
    <property type="match status" value="1"/>
</dbReference>
<dbReference type="OrthoDB" id="6381507at2"/>
<keyword evidence="3" id="KW-1185">Reference proteome</keyword>
<proteinExistence type="predicted"/>
<dbReference type="Gene3D" id="3.40.50.880">
    <property type="match status" value="1"/>
</dbReference>
<feature type="signal peptide" evidence="1">
    <location>
        <begin position="1"/>
        <end position="23"/>
    </location>
</feature>
<dbReference type="STRING" id="408074.SAMN05660909_03766"/>
<dbReference type="Proteomes" id="UP000199656">
    <property type="component" value="Unassembled WGS sequence"/>
</dbReference>
<dbReference type="EMBL" id="FNRL01000018">
    <property type="protein sequence ID" value="SEA84774.1"/>
    <property type="molecule type" value="Genomic_DNA"/>
</dbReference>
<protein>
    <submittedName>
        <fullName evidence="2">Unsaturated rhamnogalacturonyl hydrolase</fullName>
    </submittedName>
</protein>
<reference evidence="3" key="1">
    <citation type="submission" date="2016-10" db="EMBL/GenBank/DDBJ databases">
        <authorList>
            <person name="Varghese N."/>
            <person name="Submissions S."/>
        </authorList>
    </citation>
    <scope>NUCLEOTIDE SEQUENCE [LARGE SCALE GENOMIC DNA]</scope>
    <source>
        <strain evidence="3">DSM 23920</strain>
    </source>
</reference>
<dbReference type="RefSeq" id="WP_089763467.1">
    <property type="nucleotide sequence ID" value="NZ_BKAT01000031.1"/>
</dbReference>
<name>A0A1H4EI64_9BACT</name>
<keyword evidence="2" id="KW-0378">Hydrolase</keyword>
<evidence type="ECO:0000313" key="3">
    <source>
        <dbReference type="Proteomes" id="UP000199656"/>
    </source>
</evidence>
<organism evidence="2 3">
    <name type="scientific">Chitinophaga terrae</name>
    <name type="common">ex Kim and Jung 2007</name>
    <dbReference type="NCBI Taxonomy" id="408074"/>
    <lineage>
        <taxon>Bacteria</taxon>
        <taxon>Pseudomonadati</taxon>
        <taxon>Bacteroidota</taxon>
        <taxon>Chitinophagia</taxon>
        <taxon>Chitinophagales</taxon>
        <taxon>Chitinophagaceae</taxon>
        <taxon>Chitinophaga</taxon>
    </lineage>
</organism>
<dbReference type="AlphaFoldDB" id="A0A1H4EI64"/>
<feature type="chain" id="PRO_5011771148" evidence="1">
    <location>
        <begin position="24"/>
        <end position="269"/>
    </location>
</feature>
<sequence>MIRIPLNIVIYLLLICTVSRTSAQTQEGRGKRVTLDYYYNNEHKKDEAGNLVRWHYIWDEQDNGGFSYWGKIFNKYGVQTDSLLEAPTKKNLSNTDIYIIVDPDTDKENPSPNYMNNKDAEAIYNWVKAGGVLVMLENDSLNAEFDHFNILAEKFGIHFNGDSRNRVQGRHFEQGAFMIPAGHEIFAGIKKVYIKELSSLTLKAPARAVYKDGEHVIMAVSRVGKGTVFAVGDPWFYNEYVNGKLLSADYENLQAADALTRWLIKQCKR</sequence>
<dbReference type="GO" id="GO:0016787">
    <property type="term" value="F:hydrolase activity"/>
    <property type="evidence" value="ECO:0007669"/>
    <property type="project" value="UniProtKB-KW"/>
</dbReference>
<accession>A0A1H4EI64</accession>
<keyword evidence="1" id="KW-0732">Signal</keyword>